<sequence length="963" mass="107538">MAAPSIIIPPETPDDTSSAQSNPPLAATNKFHSAFAINNVKTIIPITLENDANIYLSWSALFKVQARVHNVLDHIIPPTDAQAIQASAALKATDSDLWNRLDAVVLQWMYATVSQDILQTILVVDDSAEACWKRIAAMFHDNKHSRAVQLEIQFSNTHLESFTSTKAYCDRLKTLSDQLANVDSPVSNTRLVLKMISGLTDAYSGFVTYIQQHDPLPDFPVARSRLELEETTMMQRAARESGSASSPAALMAKTPSAEPATPHRPVAAGPEGRNNPHSTNSSNRGRNRGRNNGRNGGRHSGRGGRNAQYGGGGRGPWLNWEQWNAWQNWAPWFVPPCPYPTARPNNATKPKQNGVLGPGPQQAAFNVQNTSPTDIESAFNTLNLNQPDPSWYMDTGATSHMASSSGNLSSYFKLSNNHKIIVGNGHSVPIHGLGNTQLKTPHPPLILNNVLHAPNLIKNLISVRKFTTDNKVSIEFDPFGFSVKDFQTGIPIMRCESSGDLYPITDQHFTNKLTHPSTFAALSPSSVWHNRLGHPGEHVLSSLRKNKLIECNNSSQLHSNFCNSCPLGKHIKLPFKPSSNKSLLPFDILHSDVWTSPVLSSSDHKYYILFLDNYSNFLGTFPISHKSQVFPIFQKLRAYIKTQFQREIKTIQCDNGGEYVSSQFQNMCEQNGIHIRLSCPYSSPQNGKAERKIRSINNIIRTLLHHASLPPSLWHFALEMATYLSNILPSKSIHFQSPLYMLYNKHPSYSHLRVFGCLCFPLFPSQTIHKLQPRSTPCVFLGYPSNHRGYKCLNLTTNKIIICRHVIFDESSFPYDRLHTPQPTTYTFLDSELSPYLINHITNHDQANKPQSPQINTQPPDLPSPTPSQTNPSQINPTPNSHPSPPPLTQSDNTCANRFPPYYNQRPKLPQNQSLEANMVFLNLTQNIVAYTLTLQNLLSHGILCLPFETQIGKWPCMMNMMP</sequence>
<gene>
    <name evidence="1" type="ORF">MILVUS5_LOCUS19418</name>
</gene>
<proteinExistence type="predicted"/>
<name>A0ACB0K678_TRIPR</name>
<evidence type="ECO:0000313" key="2">
    <source>
        <dbReference type="Proteomes" id="UP001177021"/>
    </source>
</evidence>
<reference evidence="1" key="1">
    <citation type="submission" date="2023-10" db="EMBL/GenBank/DDBJ databases">
        <authorList>
            <person name="Rodriguez Cubillos JULIANA M."/>
            <person name="De Vega J."/>
        </authorList>
    </citation>
    <scope>NUCLEOTIDE SEQUENCE</scope>
</reference>
<dbReference type="Proteomes" id="UP001177021">
    <property type="component" value="Unassembled WGS sequence"/>
</dbReference>
<protein>
    <submittedName>
        <fullName evidence="1">Uncharacterized protein</fullName>
    </submittedName>
</protein>
<organism evidence="1 2">
    <name type="scientific">Trifolium pratense</name>
    <name type="common">Red clover</name>
    <dbReference type="NCBI Taxonomy" id="57577"/>
    <lineage>
        <taxon>Eukaryota</taxon>
        <taxon>Viridiplantae</taxon>
        <taxon>Streptophyta</taxon>
        <taxon>Embryophyta</taxon>
        <taxon>Tracheophyta</taxon>
        <taxon>Spermatophyta</taxon>
        <taxon>Magnoliopsida</taxon>
        <taxon>eudicotyledons</taxon>
        <taxon>Gunneridae</taxon>
        <taxon>Pentapetalae</taxon>
        <taxon>rosids</taxon>
        <taxon>fabids</taxon>
        <taxon>Fabales</taxon>
        <taxon>Fabaceae</taxon>
        <taxon>Papilionoideae</taxon>
        <taxon>50 kb inversion clade</taxon>
        <taxon>NPAAA clade</taxon>
        <taxon>Hologalegina</taxon>
        <taxon>IRL clade</taxon>
        <taxon>Trifolieae</taxon>
        <taxon>Trifolium</taxon>
    </lineage>
</organism>
<keyword evidence="2" id="KW-1185">Reference proteome</keyword>
<dbReference type="EMBL" id="CASHSV030000179">
    <property type="protein sequence ID" value="CAJ2651848.1"/>
    <property type="molecule type" value="Genomic_DNA"/>
</dbReference>
<evidence type="ECO:0000313" key="1">
    <source>
        <dbReference type="EMBL" id="CAJ2651848.1"/>
    </source>
</evidence>
<comment type="caution">
    <text evidence="1">The sequence shown here is derived from an EMBL/GenBank/DDBJ whole genome shotgun (WGS) entry which is preliminary data.</text>
</comment>
<accession>A0ACB0K678</accession>